<dbReference type="GO" id="GO:0005886">
    <property type="term" value="C:plasma membrane"/>
    <property type="evidence" value="ECO:0007669"/>
    <property type="project" value="UniProtKB-SubCell"/>
</dbReference>
<dbReference type="Pfam" id="PF00528">
    <property type="entry name" value="BPD_transp_1"/>
    <property type="match status" value="1"/>
</dbReference>
<dbReference type="InterPro" id="IPR045621">
    <property type="entry name" value="BPD_transp_1_N"/>
</dbReference>
<dbReference type="InterPro" id="IPR035906">
    <property type="entry name" value="MetI-like_sf"/>
</dbReference>
<feature type="transmembrane region" description="Helical" evidence="7">
    <location>
        <begin position="9"/>
        <end position="29"/>
    </location>
</feature>
<feature type="domain" description="ABC transmembrane type-1" evidence="8">
    <location>
        <begin position="95"/>
        <end position="296"/>
    </location>
</feature>
<evidence type="ECO:0000256" key="2">
    <source>
        <dbReference type="ARBA" id="ARBA00022448"/>
    </source>
</evidence>
<dbReference type="Pfam" id="PF19300">
    <property type="entry name" value="BPD_transp_1_N"/>
    <property type="match status" value="1"/>
</dbReference>
<sequence>MLKNITKRFVSTVVVLIGVSIMAFALVRLGGGDPARLMLSETATEAQVQAQRVKMGLDRPYVEQYLTYMKGILTGDLGYSYNYKMPVSTLIMNRLPYTAKLAGCAMLFSLLFSIPLGVIAGVKKGTGVDVFATFWALLGQSLSPVWLGLLLILLFGVTLRWLPTQGSDGIKNIIMPAICLAFQFSSLATRMTRSGMVDVLQEDYITATRARGVGRHEINVKYAFKNALLPVVTVIGSQVGSMLAGSMVIESLFGWPGMGQLTITAINARDFQLVQSSLLFSAFVFVLCNLIVDILYTFIDKRVKFS</sequence>
<evidence type="ECO:0000256" key="4">
    <source>
        <dbReference type="ARBA" id="ARBA00022692"/>
    </source>
</evidence>
<evidence type="ECO:0000256" key="1">
    <source>
        <dbReference type="ARBA" id="ARBA00004651"/>
    </source>
</evidence>
<keyword evidence="4 7" id="KW-0812">Transmembrane</keyword>
<feature type="transmembrane region" description="Helical" evidence="7">
    <location>
        <begin position="227"/>
        <end position="249"/>
    </location>
</feature>
<keyword evidence="3" id="KW-1003">Cell membrane</keyword>
<dbReference type="PROSITE" id="PS50928">
    <property type="entry name" value="ABC_TM1"/>
    <property type="match status" value="1"/>
</dbReference>
<keyword evidence="6 7" id="KW-0472">Membrane</keyword>
<dbReference type="CDD" id="cd06261">
    <property type="entry name" value="TM_PBP2"/>
    <property type="match status" value="1"/>
</dbReference>
<feature type="transmembrane region" description="Helical" evidence="7">
    <location>
        <begin position="278"/>
        <end position="299"/>
    </location>
</feature>
<comment type="similarity">
    <text evidence="7">Belongs to the binding-protein-dependent transport system permease family.</text>
</comment>
<dbReference type="Gene3D" id="1.10.3720.10">
    <property type="entry name" value="MetI-like"/>
    <property type="match status" value="1"/>
</dbReference>
<dbReference type="InterPro" id="IPR000515">
    <property type="entry name" value="MetI-like"/>
</dbReference>
<accession>A0A6N2WY88</accession>
<evidence type="ECO:0000256" key="3">
    <source>
        <dbReference type="ARBA" id="ARBA00022475"/>
    </source>
</evidence>
<dbReference type="GO" id="GO:0055085">
    <property type="term" value="P:transmembrane transport"/>
    <property type="evidence" value="ECO:0007669"/>
    <property type="project" value="InterPro"/>
</dbReference>
<keyword evidence="5 7" id="KW-1133">Transmembrane helix</keyword>
<evidence type="ECO:0000313" key="9">
    <source>
        <dbReference type="EMBL" id="VYT46741.1"/>
    </source>
</evidence>
<protein>
    <submittedName>
        <fullName evidence="9">Dipeptide transport system permease protein DppB</fullName>
    </submittedName>
</protein>
<dbReference type="PANTHER" id="PTHR43163">
    <property type="entry name" value="DIPEPTIDE TRANSPORT SYSTEM PERMEASE PROTEIN DPPB-RELATED"/>
    <property type="match status" value="1"/>
</dbReference>
<dbReference type="AlphaFoldDB" id="A0A6N2WY88"/>
<evidence type="ECO:0000259" key="8">
    <source>
        <dbReference type="PROSITE" id="PS50928"/>
    </source>
</evidence>
<dbReference type="SUPFAM" id="SSF161098">
    <property type="entry name" value="MetI-like"/>
    <property type="match status" value="1"/>
</dbReference>
<evidence type="ECO:0000256" key="6">
    <source>
        <dbReference type="ARBA" id="ARBA00023136"/>
    </source>
</evidence>
<evidence type="ECO:0000256" key="5">
    <source>
        <dbReference type="ARBA" id="ARBA00022989"/>
    </source>
</evidence>
<name>A0A6N2WY88_9FIRM</name>
<gene>
    <name evidence="9" type="primary">dppB_2</name>
    <name evidence="9" type="ORF">CBLFYP116_04129</name>
</gene>
<feature type="transmembrane region" description="Helical" evidence="7">
    <location>
        <begin position="97"/>
        <end position="122"/>
    </location>
</feature>
<keyword evidence="2 7" id="KW-0813">Transport</keyword>
<feature type="transmembrane region" description="Helical" evidence="7">
    <location>
        <begin position="134"/>
        <end position="157"/>
    </location>
</feature>
<organism evidence="9">
    <name type="scientific">Enterocloster bolteae</name>
    <dbReference type="NCBI Taxonomy" id="208479"/>
    <lineage>
        <taxon>Bacteria</taxon>
        <taxon>Bacillati</taxon>
        <taxon>Bacillota</taxon>
        <taxon>Clostridia</taxon>
        <taxon>Lachnospirales</taxon>
        <taxon>Lachnospiraceae</taxon>
        <taxon>Enterocloster</taxon>
    </lineage>
</organism>
<dbReference type="PANTHER" id="PTHR43163:SF6">
    <property type="entry name" value="DIPEPTIDE TRANSPORT SYSTEM PERMEASE PROTEIN DPPB-RELATED"/>
    <property type="match status" value="1"/>
</dbReference>
<comment type="subcellular location">
    <subcellularLocation>
        <location evidence="1 7">Cell membrane</location>
        <topology evidence="1 7">Multi-pass membrane protein</topology>
    </subcellularLocation>
</comment>
<reference evidence="9" key="1">
    <citation type="submission" date="2019-11" db="EMBL/GenBank/DDBJ databases">
        <authorList>
            <person name="Feng L."/>
        </authorList>
    </citation>
    <scope>NUCLEOTIDE SEQUENCE</scope>
    <source>
        <strain evidence="9">CbolteaeLFYP116</strain>
    </source>
</reference>
<dbReference type="EMBL" id="CACRTF010000017">
    <property type="protein sequence ID" value="VYT46741.1"/>
    <property type="molecule type" value="Genomic_DNA"/>
</dbReference>
<proteinExistence type="inferred from homology"/>
<evidence type="ECO:0000256" key="7">
    <source>
        <dbReference type="RuleBase" id="RU363032"/>
    </source>
</evidence>
<dbReference type="RefSeq" id="WP_024726188.1">
    <property type="nucleotide sequence ID" value="NZ_CACRTF010000017.1"/>
</dbReference>